<keyword evidence="2" id="KW-1185">Reference proteome</keyword>
<dbReference type="EMBL" id="MU003513">
    <property type="protein sequence ID" value="KAF2469073.1"/>
    <property type="molecule type" value="Genomic_DNA"/>
</dbReference>
<sequence length="1040" mass="118133">MLQYYFVVPGRSQKSIVAVGTVRINFGRIFKATRITKYKHRVKVKATRIASSPVDLLRNSLQKHHGNDNDVESKQTLQQWAAKGEAPDHTPHHIMLLGISLHRIRQKRHDHVPPKPHTYIKLPSLLSTNSSSLQLSNLTLLKVADTVTLAPALPPAVANFYFFIDLVGLSDWLRKKSFCILYSTASHFINALDEKLRAHEQHSTFPSTLSYLVLSVSISVVIYVVISQALTRSCCCKHIRTKSRRQERVQATSSPMISPTTEVNVDTICAAAHSQFLTSDSFTLCSEGLKDLSSHHPFRLMSILPPFDTPTKHILVLGAYLNVIAAMEPPELHHQLLVFMRRLILSIFAFTSRILALYRSIIFRMLDRDTDFTRLTINSVLEAIGVPQIFTEIPERDGDVPRTRHPKHAIIGEIIDLRTPSPQSDPWAVNSPRSGRHHIILPWVNRGWTNHKLQTRVVVGIVIFDEFSSAHKPDLPGTGRYIGLRHILLGQMKGLILFLEPSTVDSREMNRRLLIQLASALNLRQPPKLALDTIRDNEDSPRLYYEKMNIHRWLARSLRTRLGFTGLFGNFPDGFSLNNRLNMVIHTEGRAPGCHQDFNKTAALESKAYDLTGRVIYLEVEQAYARDMWDIYYFNFVTERCPIATKHCCISSWCIRNEKERDIKEVGGQVPAKPHTSHITTTKIVTLHRTAIKHPTLFLYHTDFICQTDHRQNSQIHNLHKRATRTSHSVAMMSEGLKNMMLHNMMMGIVGLFGVDENPHMAFAYLLSLVNCTQGLSKSYPPNAHCSSQRTLSVFHNIKRTPSSPLGELLKVRGISCVHVEGTGQAVQREGDPENIVTVERLDKLKSYSREAPQLHAARLPVTYRNKGPPQQVFLHHMPSKMARDDFHVCSAPFSLLKSPKSRVPAPYWTLTTSHRLVTADLHGHQLLTRDLTPETTKQANRAQKILMWKIQLQMVKSDAGGKCDAGMGKAWNDSNWLEEKWKVPQLYTSETIKKNGIELSKNGRSSRADIISTCHQSQMKKPGQNYYDWREITEIIEIC</sequence>
<dbReference type="Proteomes" id="UP000799755">
    <property type="component" value="Unassembled WGS sequence"/>
</dbReference>
<comment type="caution">
    <text evidence="1">The sequence shown here is derived from an EMBL/GenBank/DDBJ whole genome shotgun (WGS) entry which is preliminary data.</text>
</comment>
<accession>A0ACB6QR80</accession>
<name>A0ACB6QR80_9PLEO</name>
<gene>
    <name evidence="1" type="ORF">BDR25DRAFT_356839</name>
</gene>
<proteinExistence type="predicted"/>
<organism evidence="1 2">
    <name type="scientific">Lindgomyces ingoldianus</name>
    <dbReference type="NCBI Taxonomy" id="673940"/>
    <lineage>
        <taxon>Eukaryota</taxon>
        <taxon>Fungi</taxon>
        <taxon>Dikarya</taxon>
        <taxon>Ascomycota</taxon>
        <taxon>Pezizomycotina</taxon>
        <taxon>Dothideomycetes</taxon>
        <taxon>Pleosporomycetidae</taxon>
        <taxon>Pleosporales</taxon>
        <taxon>Lindgomycetaceae</taxon>
        <taxon>Lindgomyces</taxon>
    </lineage>
</organism>
<protein>
    <submittedName>
        <fullName evidence="1">Uncharacterized protein</fullName>
    </submittedName>
</protein>
<evidence type="ECO:0000313" key="1">
    <source>
        <dbReference type="EMBL" id="KAF2469073.1"/>
    </source>
</evidence>
<evidence type="ECO:0000313" key="2">
    <source>
        <dbReference type="Proteomes" id="UP000799755"/>
    </source>
</evidence>
<reference evidence="1" key="1">
    <citation type="journal article" date="2020" name="Stud. Mycol.">
        <title>101 Dothideomycetes genomes: a test case for predicting lifestyles and emergence of pathogens.</title>
        <authorList>
            <person name="Haridas S."/>
            <person name="Albert R."/>
            <person name="Binder M."/>
            <person name="Bloem J."/>
            <person name="Labutti K."/>
            <person name="Salamov A."/>
            <person name="Andreopoulos B."/>
            <person name="Baker S."/>
            <person name="Barry K."/>
            <person name="Bills G."/>
            <person name="Bluhm B."/>
            <person name="Cannon C."/>
            <person name="Castanera R."/>
            <person name="Culley D."/>
            <person name="Daum C."/>
            <person name="Ezra D."/>
            <person name="Gonzalez J."/>
            <person name="Henrissat B."/>
            <person name="Kuo A."/>
            <person name="Liang C."/>
            <person name="Lipzen A."/>
            <person name="Lutzoni F."/>
            <person name="Magnuson J."/>
            <person name="Mondo S."/>
            <person name="Nolan M."/>
            <person name="Ohm R."/>
            <person name="Pangilinan J."/>
            <person name="Park H.-J."/>
            <person name="Ramirez L."/>
            <person name="Alfaro M."/>
            <person name="Sun H."/>
            <person name="Tritt A."/>
            <person name="Yoshinaga Y."/>
            <person name="Zwiers L.-H."/>
            <person name="Turgeon B."/>
            <person name="Goodwin S."/>
            <person name="Spatafora J."/>
            <person name="Crous P."/>
            <person name="Grigoriev I."/>
        </authorList>
    </citation>
    <scope>NUCLEOTIDE SEQUENCE</scope>
    <source>
        <strain evidence="1">ATCC 200398</strain>
    </source>
</reference>